<dbReference type="Proteomes" id="UP000199634">
    <property type="component" value="Unassembled WGS sequence"/>
</dbReference>
<dbReference type="SUPFAM" id="SSF47473">
    <property type="entry name" value="EF-hand"/>
    <property type="match status" value="1"/>
</dbReference>
<dbReference type="OrthoDB" id="1376844at2"/>
<dbReference type="InterPro" id="IPR011992">
    <property type="entry name" value="EF-hand-dom_pair"/>
</dbReference>
<dbReference type="GO" id="GO:0005509">
    <property type="term" value="F:calcium ion binding"/>
    <property type="evidence" value="ECO:0007669"/>
    <property type="project" value="InterPro"/>
</dbReference>
<evidence type="ECO:0000313" key="2">
    <source>
        <dbReference type="EMBL" id="SEH97370.1"/>
    </source>
</evidence>
<name>A0A1H6M7X0_9FLAO</name>
<dbReference type="InterPro" id="IPR018247">
    <property type="entry name" value="EF_Hand_1_Ca_BS"/>
</dbReference>
<keyword evidence="3" id="KW-1185">Reference proteome</keyword>
<dbReference type="STRING" id="1159016.SAMN02927937_02479"/>
<dbReference type="PROSITE" id="PS50222">
    <property type="entry name" value="EF_HAND_2"/>
    <property type="match status" value="1"/>
</dbReference>
<proteinExistence type="predicted"/>
<dbReference type="RefSeq" id="WP_091101561.1">
    <property type="nucleotide sequence ID" value="NZ_FNXE01000044.1"/>
</dbReference>
<dbReference type="PROSITE" id="PS00018">
    <property type="entry name" value="EF_HAND_1"/>
    <property type="match status" value="1"/>
</dbReference>
<accession>A0A1H6M7X0</accession>
<reference evidence="2 3" key="1">
    <citation type="submission" date="2016-10" db="EMBL/GenBank/DDBJ databases">
        <authorList>
            <person name="de Groot N.N."/>
        </authorList>
    </citation>
    <scope>NUCLEOTIDE SEQUENCE [LARGE SCALE GENOMIC DNA]</scope>
    <source>
        <strain evidence="2 3">CGMCC 1.10825</strain>
    </source>
</reference>
<dbReference type="PROSITE" id="PS51257">
    <property type="entry name" value="PROKAR_LIPOPROTEIN"/>
    <property type="match status" value="1"/>
</dbReference>
<dbReference type="Gene3D" id="1.10.238.10">
    <property type="entry name" value="EF-hand"/>
    <property type="match status" value="1"/>
</dbReference>
<dbReference type="EMBL" id="FNXE01000044">
    <property type="protein sequence ID" value="SEH97370.1"/>
    <property type="molecule type" value="Genomic_DNA"/>
</dbReference>
<gene>
    <name evidence="2" type="ORF">SAMN02927937_02479</name>
</gene>
<dbReference type="AlphaFoldDB" id="A0A1H6M7X0"/>
<sequence>MEKKLILAGIVVATLTSCSSLTGSTASTSKYQYLLTAIEKYNDLDTDGNGKLSKSEISGAASSLNLTSLTENFTTIDTNKDSGLSLTELVSYKSLLGL</sequence>
<feature type="domain" description="EF-hand" evidence="1">
    <location>
        <begin position="32"/>
        <end position="67"/>
    </location>
</feature>
<evidence type="ECO:0000259" key="1">
    <source>
        <dbReference type="PROSITE" id="PS50222"/>
    </source>
</evidence>
<evidence type="ECO:0000313" key="3">
    <source>
        <dbReference type="Proteomes" id="UP000199634"/>
    </source>
</evidence>
<organism evidence="2 3">
    <name type="scientific">Paenimyroides marinum</name>
    <dbReference type="NCBI Taxonomy" id="1159016"/>
    <lineage>
        <taxon>Bacteria</taxon>
        <taxon>Pseudomonadati</taxon>
        <taxon>Bacteroidota</taxon>
        <taxon>Flavobacteriia</taxon>
        <taxon>Flavobacteriales</taxon>
        <taxon>Flavobacteriaceae</taxon>
        <taxon>Paenimyroides</taxon>
    </lineage>
</organism>
<dbReference type="InterPro" id="IPR002048">
    <property type="entry name" value="EF_hand_dom"/>
</dbReference>
<protein>
    <recommendedName>
        <fullName evidence="1">EF-hand domain-containing protein</fullName>
    </recommendedName>
</protein>